<dbReference type="Proteomes" id="UP000015105">
    <property type="component" value="Chromosome 7D"/>
</dbReference>
<organism evidence="1 2">
    <name type="scientific">Aegilops tauschii subsp. strangulata</name>
    <name type="common">Goatgrass</name>
    <dbReference type="NCBI Taxonomy" id="200361"/>
    <lineage>
        <taxon>Eukaryota</taxon>
        <taxon>Viridiplantae</taxon>
        <taxon>Streptophyta</taxon>
        <taxon>Embryophyta</taxon>
        <taxon>Tracheophyta</taxon>
        <taxon>Spermatophyta</taxon>
        <taxon>Magnoliopsida</taxon>
        <taxon>Liliopsida</taxon>
        <taxon>Poales</taxon>
        <taxon>Poaceae</taxon>
        <taxon>BOP clade</taxon>
        <taxon>Pooideae</taxon>
        <taxon>Triticodae</taxon>
        <taxon>Triticeae</taxon>
        <taxon>Triticinae</taxon>
        <taxon>Aegilops</taxon>
    </lineage>
</organism>
<reference evidence="2" key="2">
    <citation type="journal article" date="2017" name="Nat. Plants">
        <title>The Aegilops tauschii genome reveals multiple impacts of transposons.</title>
        <authorList>
            <person name="Zhao G."/>
            <person name="Zou C."/>
            <person name="Li K."/>
            <person name="Wang K."/>
            <person name="Li T."/>
            <person name="Gao L."/>
            <person name="Zhang X."/>
            <person name="Wang H."/>
            <person name="Yang Z."/>
            <person name="Liu X."/>
            <person name="Jiang W."/>
            <person name="Mao L."/>
            <person name="Kong X."/>
            <person name="Jiao Y."/>
            <person name="Jia J."/>
        </authorList>
    </citation>
    <scope>NUCLEOTIDE SEQUENCE [LARGE SCALE GENOMIC DNA]</scope>
    <source>
        <strain evidence="2">cv. AL8/78</strain>
    </source>
</reference>
<reference evidence="1" key="4">
    <citation type="submission" date="2019-03" db="UniProtKB">
        <authorList>
            <consortium name="EnsemblPlants"/>
        </authorList>
    </citation>
    <scope>IDENTIFICATION</scope>
</reference>
<reference evidence="1" key="5">
    <citation type="journal article" date="2021" name="G3 (Bethesda)">
        <title>Aegilops tauschii genome assembly Aet v5.0 features greater sequence contiguity and improved annotation.</title>
        <authorList>
            <person name="Wang L."/>
            <person name="Zhu T."/>
            <person name="Rodriguez J.C."/>
            <person name="Deal K.R."/>
            <person name="Dubcovsky J."/>
            <person name="McGuire P.E."/>
            <person name="Lux T."/>
            <person name="Spannagl M."/>
            <person name="Mayer K.F.X."/>
            <person name="Baldrich P."/>
            <person name="Meyers B.C."/>
            <person name="Huo N."/>
            <person name="Gu Y.Q."/>
            <person name="Zhou H."/>
            <person name="Devos K.M."/>
            <person name="Bennetzen J.L."/>
            <person name="Unver T."/>
            <person name="Budak H."/>
            <person name="Gulick P.J."/>
            <person name="Galiba G."/>
            <person name="Kalapos B."/>
            <person name="Nelson D.R."/>
            <person name="Li P."/>
            <person name="You F.M."/>
            <person name="Luo M.C."/>
            <person name="Dvorak J."/>
        </authorList>
    </citation>
    <scope>NUCLEOTIDE SEQUENCE [LARGE SCALE GENOMIC DNA]</scope>
    <source>
        <strain evidence="1">cv. AL8/78</strain>
    </source>
</reference>
<proteinExistence type="predicted"/>
<evidence type="ECO:0000313" key="1">
    <source>
        <dbReference type="EnsemblPlants" id="AET7Gv20044500.1"/>
    </source>
</evidence>
<reference evidence="2" key="1">
    <citation type="journal article" date="2014" name="Science">
        <title>Ancient hybridizations among the ancestral genomes of bread wheat.</title>
        <authorList>
            <consortium name="International Wheat Genome Sequencing Consortium,"/>
            <person name="Marcussen T."/>
            <person name="Sandve S.R."/>
            <person name="Heier L."/>
            <person name="Spannagl M."/>
            <person name="Pfeifer M."/>
            <person name="Jakobsen K.S."/>
            <person name="Wulff B.B."/>
            <person name="Steuernagel B."/>
            <person name="Mayer K.F."/>
            <person name="Olsen O.A."/>
        </authorList>
    </citation>
    <scope>NUCLEOTIDE SEQUENCE [LARGE SCALE GENOMIC DNA]</scope>
    <source>
        <strain evidence="2">cv. AL8/78</strain>
    </source>
</reference>
<dbReference type="EnsemblPlants" id="AET7Gv20044500.1">
    <property type="protein sequence ID" value="AET7Gv20044500.1"/>
    <property type="gene ID" value="AET7Gv20044500"/>
</dbReference>
<protein>
    <recommendedName>
        <fullName evidence="3">DUF4283 domain-containing protein</fullName>
    </recommendedName>
</protein>
<dbReference type="AlphaFoldDB" id="A0A453QCR5"/>
<sequence>DLKLSAVERKGLKIGGKEKDRAPDWASDDPRAVGKLFLKKPAHAGVVGNTLGKIWCPIKGLGCKELVENIFLFTFRKATGWRRALEHGPWWFDKEL</sequence>
<dbReference type="Gramene" id="AET7Gv20044500.1">
    <property type="protein sequence ID" value="AET7Gv20044500.1"/>
    <property type="gene ID" value="AET7Gv20044500"/>
</dbReference>
<name>A0A453QCR5_AEGTS</name>
<keyword evidence="2" id="KW-1185">Reference proteome</keyword>
<evidence type="ECO:0008006" key="3">
    <source>
        <dbReference type="Google" id="ProtNLM"/>
    </source>
</evidence>
<accession>A0A453QCR5</accession>
<dbReference type="STRING" id="200361.A0A453QCR5"/>
<evidence type="ECO:0000313" key="2">
    <source>
        <dbReference type="Proteomes" id="UP000015105"/>
    </source>
</evidence>
<reference evidence="1" key="3">
    <citation type="journal article" date="2017" name="Nature">
        <title>Genome sequence of the progenitor of the wheat D genome Aegilops tauschii.</title>
        <authorList>
            <person name="Luo M.C."/>
            <person name="Gu Y.Q."/>
            <person name="Puiu D."/>
            <person name="Wang H."/>
            <person name="Twardziok S.O."/>
            <person name="Deal K.R."/>
            <person name="Huo N."/>
            <person name="Zhu T."/>
            <person name="Wang L."/>
            <person name="Wang Y."/>
            <person name="McGuire P.E."/>
            <person name="Liu S."/>
            <person name="Long H."/>
            <person name="Ramasamy R.K."/>
            <person name="Rodriguez J.C."/>
            <person name="Van S.L."/>
            <person name="Yuan L."/>
            <person name="Wang Z."/>
            <person name="Xia Z."/>
            <person name="Xiao L."/>
            <person name="Anderson O.D."/>
            <person name="Ouyang S."/>
            <person name="Liang Y."/>
            <person name="Zimin A.V."/>
            <person name="Pertea G."/>
            <person name="Qi P."/>
            <person name="Bennetzen J.L."/>
            <person name="Dai X."/>
            <person name="Dawson M.W."/>
            <person name="Muller H.G."/>
            <person name="Kugler K."/>
            <person name="Rivarola-Duarte L."/>
            <person name="Spannagl M."/>
            <person name="Mayer K.F.X."/>
            <person name="Lu F.H."/>
            <person name="Bevan M.W."/>
            <person name="Leroy P."/>
            <person name="Li P."/>
            <person name="You F.M."/>
            <person name="Sun Q."/>
            <person name="Liu Z."/>
            <person name="Lyons E."/>
            <person name="Wicker T."/>
            <person name="Salzberg S.L."/>
            <person name="Devos K.M."/>
            <person name="Dvorak J."/>
        </authorList>
    </citation>
    <scope>NUCLEOTIDE SEQUENCE [LARGE SCALE GENOMIC DNA]</scope>
    <source>
        <strain evidence="1">cv. AL8/78</strain>
    </source>
</reference>